<gene>
    <name evidence="2" type="ORF">D8791_06610</name>
</gene>
<dbReference type="AlphaFoldDB" id="A0A3R9LNF7"/>
<proteinExistence type="predicted"/>
<keyword evidence="1" id="KW-0472">Membrane</keyword>
<feature type="transmembrane region" description="Helical" evidence="1">
    <location>
        <begin position="33"/>
        <end position="50"/>
    </location>
</feature>
<comment type="caution">
    <text evidence="2">The sequence shown here is derived from an EMBL/GenBank/DDBJ whole genome shotgun (WGS) entry which is preliminary data.</text>
</comment>
<organism evidence="2 3">
    <name type="scientific">Streptococcus cristatus</name>
    <dbReference type="NCBI Taxonomy" id="45634"/>
    <lineage>
        <taxon>Bacteria</taxon>
        <taxon>Bacillati</taxon>
        <taxon>Bacillota</taxon>
        <taxon>Bacilli</taxon>
        <taxon>Lactobacillales</taxon>
        <taxon>Streptococcaceae</taxon>
        <taxon>Streptococcus</taxon>
    </lineage>
</organism>
<evidence type="ECO:0000313" key="2">
    <source>
        <dbReference type="EMBL" id="RSJ82018.1"/>
    </source>
</evidence>
<keyword evidence="1" id="KW-1133">Transmembrane helix</keyword>
<dbReference type="Proteomes" id="UP000272635">
    <property type="component" value="Unassembled WGS sequence"/>
</dbReference>
<feature type="transmembrane region" description="Helical" evidence="1">
    <location>
        <begin position="76"/>
        <end position="93"/>
    </location>
</feature>
<sequence length="132" mass="14954">MTNTRRAVVATSLGFILLLAVGILLQIRFGSMVFLLSLFCYAEAFIIWYAKSKSKSQISGSRSIELFWLYIKQLKIFYVTILCLSIPFVSLSSDPTYDLFFVLGLLVFSLLSNYIFSSHGIQPSKKETDVKD</sequence>
<evidence type="ECO:0000256" key="1">
    <source>
        <dbReference type="SAM" id="Phobius"/>
    </source>
</evidence>
<accession>A0A3R9LNF7</accession>
<protein>
    <submittedName>
        <fullName evidence="2">Uncharacterized protein</fullName>
    </submittedName>
</protein>
<evidence type="ECO:0000313" key="3">
    <source>
        <dbReference type="Proteomes" id="UP000272635"/>
    </source>
</evidence>
<name>A0A3R9LNF7_STRCR</name>
<dbReference type="EMBL" id="RJPT01000007">
    <property type="protein sequence ID" value="RSJ82018.1"/>
    <property type="molecule type" value="Genomic_DNA"/>
</dbReference>
<keyword evidence="1" id="KW-0812">Transmembrane</keyword>
<feature type="transmembrane region" description="Helical" evidence="1">
    <location>
        <begin position="99"/>
        <end position="116"/>
    </location>
</feature>
<feature type="transmembrane region" description="Helical" evidence="1">
    <location>
        <begin position="7"/>
        <end position="27"/>
    </location>
</feature>
<dbReference type="RefSeq" id="WP_125446952.1">
    <property type="nucleotide sequence ID" value="NZ_RJPT01000007.1"/>
</dbReference>
<reference evidence="2 3" key="1">
    <citation type="submission" date="2018-11" db="EMBL/GenBank/DDBJ databases">
        <title>Species Designations Belie Phenotypic and Genotypic Heterogeneity in Oral Streptococci.</title>
        <authorList>
            <person name="Velsko I."/>
        </authorList>
    </citation>
    <scope>NUCLEOTIDE SEQUENCE [LARGE SCALE GENOMIC DNA]</scope>
    <source>
        <strain evidence="2 3">BCC41</strain>
    </source>
</reference>